<dbReference type="Proteomes" id="UP000070700">
    <property type="component" value="Unassembled WGS sequence"/>
</dbReference>
<reference evidence="3 4" key="1">
    <citation type="submission" date="2015-10" db="EMBL/GenBank/DDBJ databases">
        <title>Full genome of DAOMC 229536 Phialocephala scopiformis, a fungal endophyte of spruce producing the potent anti-insectan compound rugulosin.</title>
        <authorList>
            <consortium name="DOE Joint Genome Institute"/>
            <person name="Walker A.K."/>
            <person name="Frasz S.L."/>
            <person name="Seifert K.A."/>
            <person name="Miller J.D."/>
            <person name="Mondo S.J."/>
            <person name="Labutti K."/>
            <person name="Lipzen A."/>
            <person name="Dockter R."/>
            <person name="Kennedy M."/>
            <person name="Grigoriev I.V."/>
            <person name="Spatafora J.W."/>
        </authorList>
    </citation>
    <scope>NUCLEOTIDE SEQUENCE [LARGE SCALE GENOMIC DNA]</scope>
    <source>
        <strain evidence="3 4">CBS 120377</strain>
    </source>
</reference>
<dbReference type="InterPro" id="IPR001138">
    <property type="entry name" value="Zn2Cys6_DnaBD"/>
</dbReference>
<dbReference type="InterPro" id="IPR036864">
    <property type="entry name" value="Zn2-C6_fun-type_DNA-bd_sf"/>
</dbReference>
<dbReference type="RefSeq" id="XP_018063732.1">
    <property type="nucleotide sequence ID" value="XM_018223153.1"/>
</dbReference>
<dbReference type="InterPro" id="IPR053175">
    <property type="entry name" value="DHMBA_Reg_Transcription_Factor"/>
</dbReference>
<dbReference type="Pfam" id="PF00172">
    <property type="entry name" value="Zn_clus"/>
    <property type="match status" value="1"/>
</dbReference>
<dbReference type="AlphaFoldDB" id="A0A132BCJ7"/>
<dbReference type="PROSITE" id="PS00463">
    <property type="entry name" value="ZN2_CY6_FUNGAL_1"/>
    <property type="match status" value="1"/>
</dbReference>
<dbReference type="CDD" id="cd00067">
    <property type="entry name" value="GAL4"/>
    <property type="match status" value="1"/>
</dbReference>
<proteinExistence type="predicted"/>
<dbReference type="PROSITE" id="PS50048">
    <property type="entry name" value="ZN2_CY6_FUNGAL_2"/>
    <property type="match status" value="1"/>
</dbReference>
<keyword evidence="4" id="KW-1185">Reference proteome</keyword>
<dbReference type="OrthoDB" id="2991872at2759"/>
<accession>A0A132BCJ7</accession>
<dbReference type="GO" id="GO:0000981">
    <property type="term" value="F:DNA-binding transcription factor activity, RNA polymerase II-specific"/>
    <property type="evidence" value="ECO:0007669"/>
    <property type="project" value="InterPro"/>
</dbReference>
<dbReference type="PANTHER" id="PTHR38791:SF13">
    <property type="entry name" value="ZN(2)-C6 FUNGAL-TYPE DOMAIN-CONTAINING PROTEIN"/>
    <property type="match status" value="1"/>
</dbReference>
<dbReference type="GeneID" id="28832879"/>
<protein>
    <recommendedName>
        <fullName evidence="2">Zn(2)-C6 fungal-type domain-containing protein</fullName>
    </recommendedName>
</protein>
<evidence type="ECO:0000313" key="4">
    <source>
        <dbReference type="Proteomes" id="UP000070700"/>
    </source>
</evidence>
<dbReference type="EMBL" id="KQ947432">
    <property type="protein sequence ID" value="KUJ09377.1"/>
    <property type="molecule type" value="Genomic_DNA"/>
</dbReference>
<evidence type="ECO:0000259" key="2">
    <source>
        <dbReference type="PROSITE" id="PS50048"/>
    </source>
</evidence>
<evidence type="ECO:0000256" key="1">
    <source>
        <dbReference type="ARBA" id="ARBA00023242"/>
    </source>
</evidence>
<feature type="domain" description="Zn(2)-C6 fungal-type" evidence="2">
    <location>
        <begin position="7"/>
        <end position="36"/>
    </location>
</feature>
<dbReference type="SUPFAM" id="SSF57701">
    <property type="entry name" value="Zn2/Cys6 DNA-binding domain"/>
    <property type="match status" value="1"/>
</dbReference>
<keyword evidence="1" id="KW-0539">Nucleus</keyword>
<dbReference type="Gene3D" id="4.10.240.10">
    <property type="entry name" value="Zn(2)-C6 fungal-type DNA-binding domain"/>
    <property type="match status" value="1"/>
</dbReference>
<sequence length="507" mass="57529">MPFPSTGCQTCRQRRIKCDGELPRCQRCQKSKRTCSGTRAEPGCSLIHLENSYASGATKRPRGPRSTRTVESIPQLPSTDLETRATTYYYNHHLHAIEDSLDIMRTVADDFLTVWKFRPDCEILSLAGSCMALAVFSRTQSHPPAAVEASLKYERLLRSTHQEILSLNAENIDTCLIAIFFMGRYEGAVFSPEDDNPKVPIIFAMRSFRHHEGAISVLKHWKECQSHRSAPTDVIKHTRRGLIRSALLRNAPVPDWLMEGSLFGEHGLELEYDRIHTRIANLRHRLGTLLCGKPRLSQESCSIAEEFNTEAKELDKSLQQWKKHLPTEWNYQRHTLPVLRPCPSQNFYSSVVYSYANPAYGAVWCKYFATRMLINSTRLQILAFIEPSPIHSTNQQKSQALSHMRKMGNGLASSIPFCFERFSVTQNPESSDDVSITLNIHEDIKPYNASLVLWPLTIATSIGSVERELRLWFRSELARVGKITGFGIAECANTPSWPINKLGFDKS</sequence>
<organism evidence="3 4">
    <name type="scientific">Mollisia scopiformis</name>
    <name type="common">Conifer needle endophyte fungus</name>
    <name type="synonym">Phialocephala scopiformis</name>
    <dbReference type="NCBI Taxonomy" id="149040"/>
    <lineage>
        <taxon>Eukaryota</taxon>
        <taxon>Fungi</taxon>
        <taxon>Dikarya</taxon>
        <taxon>Ascomycota</taxon>
        <taxon>Pezizomycotina</taxon>
        <taxon>Leotiomycetes</taxon>
        <taxon>Helotiales</taxon>
        <taxon>Mollisiaceae</taxon>
        <taxon>Mollisia</taxon>
    </lineage>
</organism>
<name>A0A132BCJ7_MOLSC</name>
<dbReference type="InParanoid" id="A0A132BCJ7"/>
<evidence type="ECO:0000313" key="3">
    <source>
        <dbReference type="EMBL" id="KUJ09377.1"/>
    </source>
</evidence>
<dbReference type="KEGG" id="psco:LY89DRAFT_788253"/>
<gene>
    <name evidence="3" type="ORF">LY89DRAFT_788253</name>
</gene>
<dbReference type="PANTHER" id="PTHR38791">
    <property type="entry name" value="ZN(II)2CYS6 TRANSCRIPTION FACTOR (EUROFUNG)-RELATED-RELATED"/>
    <property type="match status" value="1"/>
</dbReference>
<dbReference type="GO" id="GO:0008270">
    <property type="term" value="F:zinc ion binding"/>
    <property type="evidence" value="ECO:0007669"/>
    <property type="project" value="InterPro"/>
</dbReference>
<dbReference type="SMART" id="SM00066">
    <property type="entry name" value="GAL4"/>
    <property type="match status" value="1"/>
</dbReference>